<evidence type="ECO:0000256" key="1">
    <source>
        <dbReference type="ARBA" id="ARBA00022670"/>
    </source>
</evidence>
<comment type="caution">
    <text evidence="5">The sequence shown here is derived from an EMBL/GenBank/DDBJ whole genome shotgun (WGS) entry which is preliminary data.</text>
</comment>
<name>A0ABT9W2C2_9BACI</name>
<dbReference type="Gene3D" id="3.30.70.360">
    <property type="match status" value="1"/>
</dbReference>
<organism evidence="5 6">
    <name type="scientific">Caldalkalibacillus horti</name>
    <dbReference type="NCBI Taxonomy" id="77523"/>
    <lineage>
        <taxon>Bacteria</taxon>
        <taxon>Bacillati</taxon>
        <taxon>Bacillota</taxon>
        <taxon>Bacilli</taxon>
        <taxon>Bacillales</taxon>
        <taxon>Bacillaceae</taxon>
        <taxon>Caldalkalibacillus</taxon>
    </lineage>
</organism>
<protein>
    <submittedName>
        <fullName evidence="5">Acetylornithine deacetylase/succinyl-diaminopimelate desuccinylase-like protein</fullName>
    </submittedName>
</protein>
<feature type="domain" description="Peptidase M20 dimerisation" evidence="4">
    <location>
        <begin position="190"/>
        <end position="348"/>
    </location>
</feature>
<keyword evidence="6" id="KW-1185">Reference proteome</keyword>
<dbReference type="NCBIfam" id="NF005034">
    <property type="entry name" value="PRK06446.1"/>
    <property type="match status" value="1"/>
</dbReference>
<dbReference type="InterPro" id="IPR011650">
    <property type="entry name" value="Peptidase_M20_dimer"/>
</dbReference>
<dbReference type="InterPro" id="IPR002933">
    <property type="entry name" value="Peptidase_M20"/>
</dbReference>
<dbReference type="EMBL" id="JAUSTY010000015">
    <property type="protein sequence ID" value="MDQ0167388.1"/>
    <property type="molecule type" value="Genomic_DNA"/>
</dbReference>
<dbReference type="PANTHER" id="PTHR43270:SF8">
    <property type="entry name" value="DI- AND TRIPEPTIDASE DUG2-RELATED"/>
    <property type="match status" value="1"/>
</dbReference>
<dbReference type="PANTHER" id="PTHR43270">
    <property type="entry name" value="BETA-ALA-HIS DIPEPTIDASE"/>
    <property type="match status" value="1"/>
</dbReference>
<dbReference type="Pfam" id="PF01546">
    <property type="entry name" value="Peptidase_M20"/>
    <property type="match status" value="1"/>
</dbReference>
<evidence type="ECO:0000259" key="4">
    <source>
        <dbReference type="Pfam" id="PF07687"/>
    </source>
</evidence>
<sequence>MDKVYQYIEENKDMYIKWLQELCRQPSVAAQNRGMKETADMVQKMISEHTHAKVELLETSGYPVVYGEINTGKEKTLSFYNHYDVQPEDPLDLWNSDPFGAEIRDGKIYARGVADNKGNLVARLAAVHAYLNVYGEMPINVKFIFEGEEEIGSVHLDEFKEKYPEKLKADGCIWEFGYKNPDGRLQVSLGVKGMQYVELRCKGANIDLHSANAAVIENPAWRLVWALQTLKNDKEEILIEGFYDRVLKPDEAELELLEEMIYEEEATLKRLDLDNFLLNLTGVPLKEKLIFQPTCTICGIESGYTGEGAKTVLPSEARVKLDFRLVPNQDPAEISKLLRNHLDKHGFEDIEIITFTGEHPAKTDIHDPLVQTVLQNVEKVYGRPPTINRMSPGTGPMYILCQELGIPAVSLGVGNDSSQNHAPNENIKVEDYIQGIKMMATIVHEFAHTGKD</sequence>
<dbReference type="Pfam" id="PF07687">
    <property type="entry name" value="M20_dimer"/>
    <property type="match status" value="1"/>
</dbReference>
<evidence type="ECO:0000256" key="2">
    <source>
        <dbReference type="ARBA" id="ARBA00022723"/>
    </source>
</evidence>
<accession>A0ABT9W2C2</accession>
<evidence type="ECO:0000313" key="5">
    <source>
        <dbReference type="EMBL" id="MDQ0167388.1"/>
    </source>
</evidence>
<keyword evidence="2" id="KW-0479">Metal-binding</keyword>
<evidence type="ECO:0000256" key="3">
    <source>
        <dbReference type="ARBA" id="ARBA00022801"/>
    </source>
</evidence>
<gene>
    <name evidence="5" type="ORF">J2S11_003313</name>
</gene>
<keyword evidence="3" id="KW-0378">Hydrolase</keyword>
<dbReference type="Proteomes" id="UP001235840">
    <property type="component" value="Unassembled WGS sequence"/>
</dbReference>
<dbReference type="InterPro" id="IPR051458">
    <property type="entry name" value="Cyt/Met_Dipeptidase"/>
</dbReference>
<proteinExistence type="predicted"/>
<reference evidence="5 6" key="1">
    <citation type="submission" date="2023-07" db="EMBL/GenBank/DDBJ databases">
        <title>Genomic Encyclopedia of Type Strains, Phase IV (KMG-IV): sequencing the most valuable type-strain genomes for metagenomic binning, comparative biology and taxonomic classification.</title>
        <authorList>
            <person name="Goeker M."/>
        </authorList>
    </citation>
    <scope>NUCLEOTIDE SEQUENCE [LARGE SCALE GENOMIC DNA]</scope>
    <source>
        <strain evidence="5 6">DSM 12751</strain>
    </source>
</reference>
<keyword evidence="1" id="KW-0645">Protease</keyword>
<dbReference type="SUPFAM" id="SSF53187">
    <property type="entry name" value="Zn-dependent exopeptidases"/>
    <property type="match status" value="1"/>
</dbReference>
<evidence type="ECO:0000313" key="6">
    <source>
        <dbReference type="Proteomes" id="UP001235840"/>
    </source>
</evidence>
<dbReference type="Gene3D" id="3.40.630.10">
    <property type="entry name" value="Zn peptidases"/>
    <property type="match status" value="1"/>
</dbReference>